<keyword evidence="1" id="KW-0472">Membrane</keyword>
<dbReference type="AlphaFoldDB" id="A0A160TK14"/>
<feature type="transmembrane region" description="Helical" evidence="1">
    <location>
        <begin position="31"/>
        <end position="49"/>
    </location>
</feature>
<evidence type="ECO:0000256" key="1">
    <source>
        <dbReference type="SAM" id="Phobius"/>
    </source>
</evidence>
<keyword evidence="1" id="KW-0812">Transmembrane</keyword>
<keyword evidence="1" id="KW-1133">Transmembrane helix</keyword>
<evidence type="ECO:0000313" key="2">
    <source>
        <dbReference type="EMBL" id="CUS44648.1"/>
    </source>
</evidence>
<protein>
    <submittedName>
        <fullName evidence="2">Uncharacterized protein</fullName>
    </submittedName>
</protein>
<sequence>MALHYLPHIASAGLISLMFALVLAAVGDPMVAAMLALVLAIPLVCFLWADRTNVRHRS</sequence>
<proteinExistence type="predicted"/>
<dbReference type="EMBL" id="CZQE01000164">
    <property type="protein sequence ID" value="CUS44648.1"/>
    <property type="molecule type" value="Genomic_DNA"/>
</dbReference>
<reference evidence="2" key="1">
    <citation type="submission" date="2015-10" db="EMBL/GenBank/DDBJ databases">
        <authorList>
            <person name="Gilbert D.G."/>
        </authorList>
    </citation>
    <scope>NUCLEOTIDE SEQUENCE</scope>
</reference>
<accession>A0A160TK14</accession>
<feature type="transmembrane region" description="Helical" evidence="1">
    <location>
        <begin position="5"/>
        <end position="25"/>
    </location>
</feature>
<organism evidence="2">
    <name type="scientific">hydrothermal vent metagenome</name>
    <dbReference type="NCBI Taxonomy" id="652676"/>
    <lineage>
        <taxon>unclassified sequences</taxon>
        <taxon>metagenomes</taxon>
        <taxon>ecological metagenomes</taxon>
    </lineage>
</organism>
<name>A0A160TK14_9ZZZZ</name>
<gene>
    <name evidence="2" type="ORF">MGWOODY_Smn2952</name>
</gene>